<evidence type="ECO:0000256" key="4">
    <source>
        <dbReference type="ARBA" id="ARBA00022801"/>
    </source>
</evidence>
<dbReference type="EC" id="3.1.3.2" evidence="7"/>
<dbReference type="OrthoDB" id="3388at2759"/>
<proteinExistence type="inferred from homology"/>
<dbReference type="InterPro" id="IPR023485">
    <property type="entry name" value="Ptyr_pPase"/>
</dbReference>
<comment type="catalytic activity">
    <reaction evidence="7">
        <text>O-phospho-L-tyrosyl-[protein] + H2O = L-tyrosyl-[protein] + phosphate</text>
        <dbReference type="Rhea" id="RHEA:10684"/>
        <dbReference type="Rhea" id="RHEA-COMP:10136"/>
        <dbReference type="Rhea" id="RHEA-COMP:20101"/>
        <dbReference type="ChEBI" id="CHEBI:15377"/>
        <dbReference type="ChEBI" id="CHEBI:43474"/>
        <dbReference type="ChEBI" id="CHEBI:46858"/>
        <dbReference type="ChEBI" id="CHEBI:61978"/>
        <dbReference type="EC" id="3.1.3.48"/>
    </reaction>
</comment>
<dbReference type="CDD" id="cd16343">
    <property type="entry name" value="LMWPTP"/>
    <property type="match status" value="1"/>
</dbReference>
<evidence type="ECO:0000256" key="5">
    <source>
        <dbReference type="ARBA" id="ARBA00022912"/>
    </source>
</evidence>
<dbReference type="InterPro" id="IPR017867">
    <property type="entry name" value="Tyr_phospatase_low_mol_wt"/>
</dbReference>
<keyword evidence="4 7" id="KW-0378">Hydrolase</keyword>
<comment type="catalytic activity">
    <reaction evidence="7">
        <text>a phosphate monoester + H2O = an alcohol + phosphate</text>
        <dbReference type="Rhea" id="RHEA:15017"/>
        <dbReference type="ChEBI" id="CHEBI:15377"/>
        <dbReference type="ChEBI" id="CHEBI:30879"/>
        <dbReference type="ChEBI" id="CHEBI:43474"/>
        <dbReference type="ChEBI" id="CHEBI:67140"/>
        <dbReference type="EC" id="3.1.3.2"/>
    </reaction>
</comment>
<evidence type="ECO:0000259" key="8">
    <source>
        <dbReference type="SMART" id="SM00226"/>
    </source>
</evidence>
<dbReference type="PRINTS" id="PR00719">
    <property type="entry name" value="LMWPTPASE"/>
</dbReference>
<dbReference type="InterPro" id="IPR002115">
    <property type="entry name" value="Tyr_Pase_low_mol_wt_mml"/>
</dbReference>
<evidence type="ECO:0000313" key="9">
    <source>
        <dbReference type="EMBL" id="RWS28201.1"/>
    </source>
</evidence>
<keyword evidence="10" id="KW-1185">Reference proteome</keyword>
<dbReference type="Pfam" id="PF01451">
    <property type="entry name" value="LMWPc"/>
    <property type="match status" value="1"/>
</dbReference>
<dbReference type="VEuPathDB" id="VectorBase:LDEU003836"/>
<dbReference type="PANTHER" id="PTHR11717:SF7">
    <property type="entry name" value="LOW MOLECULAR WEIGHT PHOSPHOTYROSINE PROTEIN PHOSPHATASE"/>
    <property type="match status" value="1"/>
</dbReference>
<dbReference type="GO" id="GO:0005737">
    <property type="term" value="C:cytoplasm"/>
    <property type="evidence" value="ECO:0007669"/>
    <property type="project" value="UniProtKB-SubCell"/>
</dbReference>
<dbReference type="Proteomes" id="UP000288716">
    <property type="component" value="Unassembled WGS sequence"/>
</dbReference>
<evidence type="ECO:0000256" key="3">
    <source>
        <dbReference type="ARBA" id="ARBA00022490"/>
    </source>
</evidence>
<sequence length="157" mass="17674">MSTQKKSVLFVCLGNICRSPIAEAVFKQVIAQRNIAHKWVGDSCAIGTWHVGRGPDSRALTVLKQHGVNYEHTARQICDKDYVEFDYIFGMDDSNMSDIHEMAPKKVTANIALLGSHHPQGPTIIEDPYYDRGIDGFERVYDKCLKSINSFLDKVDN</sequence>
<dbReference type="PANTHER" id="PTHR11717">
    <property type="entry name" value="LOW MOLECULAR WEIGHT PROTEIN TYROSINE PHOSPHATASE"/>
    <property type="match status" value="1"/>
</dbReference>
<keyword evidence="3 7" id="KW-0963">Cytoplasm</keyword>
<evidence type="ECO:0000256" key="6">
    <source>
        <dbReference type="PIRSR" id="PIRSR617867-1"/>
    </source>
</evidence>
<feature type="active site" evidence="6">
    <location>
        <position position="18"/>
    </location>
</feature>
<accession>A0A443SKZ1</accession>
<comment type="subcellular location">
    <subcellularLocation>
        <location evidence="1 7">Cytoplasm</location>
    </subcellularLocation>
</comment>
<organism evidence="9 10">
    <name type="scientific">Leptotrombidium deliense</name>
    <dbReference type="NCBI Taxonomy" id="299467"/>
    <lineage>
        <taxon>Eukaryota</taxon>
        <taxon>Metazoa</taxon>
        <taxon>Ecdysozoa</taxon>
        <taxon>Arthropoda</taxon>
        <taxon>Chelicerata</taxon>
        <taxon>Arachnida</taxon>
        <taxon>Acari</taxon>
        <taxon>Acariformes</taxon>
        <taxon>Trombidiformes</taxon>
        <taxon>Prostigmata</taxon>
        <taxon>Anystina</taxon>
        <taxon>Parasitengona</taxon>
        <taxon>Trombiculoidea</taxon>
        <taxon>Trombiculidae</taxon>
        <taxon>Leptotrombidium</taxon>
    </lineage>
</organism>
<reference evidence="9 10" key="1">
    <citation type="journal article" date="2018" name="Gigascience">
        <title>Genomes of trombidid mites reveal novel predicted allergens and laterally-transferred genes associated with secondary metabolism.</title>
        <authorList>
            <person name="Dong X."/>
            <person name="Chaisiri K."/>
            <person name="Xia D."/>
            <person name="Armstrong S.D."/>
            <person name="Fang Y."/>
            <person name="Donnelly M.J."/>
            <person name="Kadowaki T."/>
            <person name="McGarry J.W."/>
            <person name="Darby A.C."/>
            <person name="Makepeace B.L."/>
        </authorList>
    </citation>
    <scope>NUCLEOTIDE SEQUENCE [LARGE SCALE GENOMIC DNA]</scope>
    <source>
        <strain evidence="9">UoL-UT</strain>
    </source>
</reference>
<dbReference type="FunFam" id="3.40.50.2300:FF:000105">
    <property type="entry name" value="Low molecular weight phosphotyrosine protein"/>
    <property type="match status" value="1"/>
</dbReference>
<feature type="active site" description="Nucleophile" evidence="6">
    <location>
        <position position="12"/>
    </location>
</feature>
<dbReference type="EMBL" id="NCKV01001519">
    <property type="protein sequence ID" value="RWS28201.1"/>
    <property type="molecule type" value="Genomic_DNA"/>
</dbReference>
<dbReference type="InterPro" id="IPR036196">
    <property type="entry name" value="Ptyr_pPase_sf"/>
</dbReference>
<dbReference type="STRING" id="299467.A0A443SKZ1"/>
<evidence type="ECO:0000256" key="2">
    <source>
        <dbReference type="ARBA" id="ARBA00011063"/>
    </source>
</evidence>
<name>A0A443SKZ1_9ACAR</name>
<dbReference type="Gene3D" id="3.40.50.2300">
    <property type="match status" value="1"/>
</dbReference>
<evidence type="ECO:0000256" key="1">
    <source>
        <dbReference type="ARBA" id="ARBA00004496"/>
    </source>
</evidence>
<feature type="active site" description="Proton donor" evidence="6">
    <location>
        <position position="127"/>
    </location>
</feature>
<gene>
    <name evidence="9" type="ORF">B4U80_02942</name>
</gene>
<dbReference type="GO" id="GO:0003993">
    <property type="term" value="F:acid phosphatase activity"/>
    <property type="evidence" value="ECO:0007669"/>
    <property type="project" value="UniProtKB-UniRule"/>
</dbReference>
<protein>
    <recommendedName>
        <fullName evidence="7">Low molecular weight phosphotyrosine protein phosphatase</fullName>
        <shortName evidence="7">LMW-PTP</shortName>
        <shortName evidence="7">LMW-PTPase</shortName>
        <ecNumber evidence="7">3.1.3.2</ecNumber>
        <ecNumber evidence="7">3.1.3.48</ecNumber>
    </recommendedName>
    <alternativeName>
        <fullName evidence="7">Low molecular weight cytosolic acid phosphatase</fullName>
    </alternativeName>
</protein>
<dbReference type="AlphaFoldDB" id="A0A443SKZ1"/>
<feature type="domain" description="Phosphotyrosine protein phosphatase I" evidence="8">
    <location>
        <begin position="6"/>
        <end position="154"/>
    </location>
</feature>
<evidence type="ECO:0000313" key="10">
    <source>
        <dbReference type="Proteomes" id="UP000288716"/>
    </source>
</evidence>
<dbReference type="SMART" id="SM00226">
    <property type="entry name" value="LMWPc"/>
    <property type="match status" value="1"/>
</dbReference>
<evidence type="ECO:0000256" key="7">
    <source>
        <dbReference type="RuleBase" id="RU368115"/>
    </source>
</evidence>
<dbReference type="GO" id="GO:0004726">
    <property type="term" value="F:non-membrane spanning protein tyrosine phosphatase activity"/>
    <property type="evidence" value="ECO:0007669"/>
    <property type="project" value="InterPro"/>
</dbReference>
<comment type="function">
    <text evidence="7">Acts on tyrosine phosphorylated proteins, low-MW aryl phosphates and natural and synthetic acyl phosphates.</text>
</comment>
<dbReference type="SUPFAM" id="SSF52788">
    <property type="entry name" value="Phosphotyrosine protein phosphatases I"/>
    <property type="match status" value="1"/>
</dbReference>
<comment type="similarity">
    <text evidence="2 7">Belongs to the low molecular weight phosphotyrosine protein phosphatase family.</text>
</comment>
<keyword evidence="5 7" id="KW-0904">Protein phosphatase</keyword>
<comment type="caution">
    <text evidence="9">The sequence shown here is derived from an EMBL/GenBank/DDBJ whole genome shotgun (WGS) entry which is preliminary data.</text>
</comment>
<dbReference type="InterPro" id="IPR050438">
    <property type="entry name" value="LMW_PTPase"/>
</dbReference>
<dbReference type="EC" id="3.1.3.48" evidence="7"/>
<dbReference type="PRINTS" id="PR00720">
    <property type="entry name" value="MAMMALPTPASE"/>
</dbReference>